<keyword evidence="2" id="KW-1185">Reference proteome</keyword>
<evidence type="ECO:0000313" key="1">
    <source>
        <dbReference type="EMBL" id="KAI3730603.1"/>
    </source>
</evidence>
<reference evidence="1 2" key="2">
    <citation type="journal article" date="2022" name="Mol. Ecol. Resour.">
        <title>The genomes of chicory, endive, great burdock and yacon provide insights into Asteraceae paleo-polyploidization history and plant inulin production.</title>
        <authorList>
            <person name="Fan W."/>
            <person name="Wang S."/>
            <person name="Wang H."/>
            <person name="Wang A."/>
            <person name="Jiang F."/>
            <person name="Liu H."/>
            <person name="Zhao H."/>
            <person name="Xu D."/>
            <person name="Zhang Y."/>
        </authorList>
    </citation>
    <scope>NUCLEOTIDE SEQUENCE [LARGE SCALE GENOMIC DNA]</scope>
    <source>
        <strain evidence="2">cv. Yunnan</strain>
        <tissue evidence="1">Leaves</tissue>
    </source>
</reference>
<name>A0ACB9C8P9_9ASTR</name>
<sequence length="216" mass="25140">MATSSTDSDHDNKTYQNMENFKRYFQSFIGKGHVSDVLLWRNTRLSASILLGVTAIWSLFEVYEYNFVSLICHISIVAMLIIYITYTMAKYTQWDLPDFEEITIPESAFKWLYRKTNKLLLKFYYTSSGEDLVQFLSTMALLWMISVIGSHFSSLNLIYLCFLCVGTLPAIYERHEGEVDYLVSKGIKDAKRLLEQFDSNILSKIPRGQVKEKKRN</sequence>
<protein>
    <submittedName>
        <fullName evidence="1">Uncharacterized protein</fullName>
    </submittedName>
</protein>
<comment type="caution">
    <text evidence="1">The sequence shown here is derived from an EMBL/GenBank/DDBJ whole genome shotgun (WGS) entry which is preliminary data.</text>
</comment>
<organism evidence="1 2">
    <name type="scientific">Smallanthus sonchifolius</name>
    <dbReference type="NCBI Taxonomy" id="185202"/>
    <lineage>
        <taxon>Eukaryota</taxon>
        <taxon>Viridiplantae</taxon>
        <taxon>Streptophyta</taxon>
        <taxon>Embryophyta</taxon>
        <taxon>Tracheophyta</taxon>
        <taxon>Spermatophyta</taxon>
        <taxon>Magnoliopsida</taxon>
        <taxon>eudicotyledons</taxon>
        <taxon>Gunneridae</taxon>
        <taxon>Pentapetalae</taxon>
        <taxon>asterids</taxon>
        <taxon>campanulids</taxon>
        <taxon>Asterales</taxon>
        <taxon>Asteraceae</taxon>
        <taxon>Asteroideae</taxon>
        <taxon>Heliantheae alliance</taxon>
        <taxon>Millerieae</taxon>
        <taxon>Smallanthus</taxon>
    </lineage>
</organism>
<accession>A0ACB9C8P9</accession>
<evidence type="ECO:0000313" key="2">
    <source>
        <dbReference type="Proteomes" id="UP001056120"/>
    </source>
</evidence>
<gene>
    <name evidence="1" type="ORF">L1987_61775</name>
</gene>
<proteinExistence type="predicted"/>
<dbReference type="EMBL" id="CM042038">
    <property type="protein sequence ID" value="KAI3730603.1"/>
    <property type="molecule type" value="Genomic_DNA"/>
</dbReference>
<dbReference type="Proteomes" id="UP001056120">
    <property type="component" value="Linkage Group LG21"/>
</dbReference>
<reference evidence="2" key="1">
    <citation type="journal article" date="2022" name="Mol. Ecol. Resour.">
        <title>The genomes of chicory, endive, great burdock and yacon provide insights into Asteraceae palaeo-polyploidization history and plant inulin production.</title>
        <authorList>
            <person name="Fan W."/>
            <person name="Wang S."/>
            <person name="Wang H."/>
            <person name="Wang A."/>
            <person name="Jiang F."/>
            <person name="Liu H."/>
            <person name="Zhao H."/>
            <person name="Xu D."/>
            <person name="Zhang Y."/>
        </authorList>
    </citation>
    <scope>NUCLEOTIDE SEQUENCE [LARGE SCALE GENOMIC DNA]</scope>
    <source>
        <strain evidence="2">cv. Yunnan</strain>
    </source>
</reference>